<evidence type="ECO:0000313" key="1">
    <source>
        <dbReference type="EMBL" id="MBX19647.1"/>
    </source>
</evidence>
<accession>A0A2P2LNV0</accession>
<name>A0A2P2LNV0_RHIMU</name>
<proteinExistence type="predicted"/>
<sequence>MQSSHHLKAEEFVYHLILLLSFPQ</sequence>
<organism evidence="1">
    <name type="scientific">Rhizophora mucronata</name>
    <name type="common">Asiatic mangrove</name>
    <dbReference type="NCBI Taxonomy" id="61149"/>
    <lineage>
        <taxon>Eukaryota</taxon>
        <taxon>Viridiplantae</taxon>
        <taxon>Streptophyta</taxon>
        <taxon>Embryophyta</taxon>
        <taxon>Tracheophyta</taxon>
        <taxon>Spermatophyta</taxon>
        <taxon>Magnoliopsida</taxon>
        <taxon>eudicotyledons</taxon>
        <taxon>Gunneridae</taxon>
        <taxon>Pentapetalae</taxon>
        <taxon>rosids</taxon>
        <taxon>fabids</taxon>
        <taxon>Malpighiales</taxon>
        <taxon>Rhizophoraceae</taxon>
        <taxon>Rhizophora</taxon>
    </lineage>
</organism>
<reference evidence="1" key="1">
    <citation type="submission" date="2018-02" db="EMBL/GenBank/DDBJ databases">
        <title>Rhizophora mucronata_Transcriptome.</title>
        <authorList>
            <person name="Meera S.P."/>
            <person name="Sreeshan A."/>
            <person name="Augustine A."/>
        </authorList>
    </citation>
    <scope>NUCLEOTIDE SEQUENCE</scope>
    <source>
        <tissue evidence="1">Leaf</tissue>
    </source>
</reference>
<dbReference type="EMBL" id="GGEC01039163">
    <property type="protein sequence ID" value="MBX19647.1"/>
    <property type="molecule type" value="Transcribed_RNA"/>
</dbReference>
<protein>
    <submittedName>
        <fullName evidence="1">Uncharacterized protein</fullName>
    </submittedName>
</protein>
<dbReference type="AlphaFoldDB" id="A0A2P2LNV0"/>